<dbReference type="PRINTS" id="PR00081">
    <property type="entry name" value="GDHRDH"/>
</dbReference>
<dbReference type="InterPro" id="IPR036291">
    <property type="entry name" value="NAD(P)-bd_dom_sf"/>
</dbReference>
<dbReference type="EMBL" id="BAAANY010000005">
    <property type="protein sequence ID" value="GAA1666117.1"/>
    <property type="molecule type" value="Genomic_DNA"/>
</dbReference>
<keyword evidence="4" id="KW-1185">Reference proteome</keyword>
<gene>
    <name evidence="3" type="ORF">GCM10009765_14530</name>
</gene>
<feature type="domain" description="Ketoreductase" evidence="2">
    <location>
        <begin position="8"/>
        <end position="190"/>
    </location>
</feature>
<evidence type="ECO:0000259" key="2">
    <source>
        <dbReference type="SMART" id="SM00822"/>
    </source>
</evidence>
<dbReference type="RefSeq" id="WP_163566678.1">
    <property type="nucleotide sequence ID" value="NZ_BAAANY010000005.1"/>
</dbReference>
<dbReference type="SUPFAM" id="SSF51735">
    <property type="entry name" value="NAD(P)-binding Rossmann-fold domains"/>
    <property type="match status" value="1"/>
</dbReference>
<protein>
    <submittedName>
        <fullName evidence="3">SDR family NAD(P)-dependent oxidoreductase</fullName>
    </submittedName>
</protein>
<evidence type="ECO:0000256" key="1">
    <source>
        <dbReference type="ARBA" id="ARBA00006484"/>
    </source>
</evidence>
<dbReference type="Pfam" id="PF13561">
    <property type="entry name" value="adh_short_C2"/>
    <property type="match status" value="1"/>
</dbReference>
<dbReference type="SMART" id="SM00822">
    <property type="entry name" value="PKS_KR"/>
    <property type="match status" value="1"/>
</dbReference>
<dbReference type="InterPro" id="IPR057326">
    <property type="entry name" value="KR_dom"/>
</dbReference>
<dbReference type="PANTHER" id="PTHR42760:SF40">
    <property type="entry name" value="3-OXOACYL-[ACYL-CARRIER-PROTEIN] REDUCTASE, CHLOROPLASTIC"/>
    <property type="match status" value="1"/>
</dbReference>
<dbReference type="InterPro" id="IPR020904">
    <property type="entry name" value="Sc_DH/Rdtase_CS"/>
</dbReference>
<sequence>MELNLDGKNAVVTGGTRGIGRAVSLELARAGCNVVACYRSNVEAAAQLEKDLAETPGKHSVIQADVAVPADVDRLVDECRTRLGSLDVLVHNAGSISHIPLAKLGIEQWRNVLDSNLTAMYLLVSRSLDLFSDQASVIGVGSKVALVGVPLRGHYTAAKAGMIGLTRSLCKELGPKGIRVNLVAPGIIDTDQAAGLSPEMRERYRSMTSVGRLGEPDDIAGAVVFLASDMSRFITGETINVDGGM</sequence>
<dbReference type="PANTHER" id="PTHR42760">
    <property type="entry name" value="SHORT-CHAIN DEHYDROGENASES/REDUCTASES FAMILY MEMBER"/>
    <property type="match status" value="1"/>
</dbReference>
<evidence type="ECO:0000313" key="4">
    <source>
        <dbReference type="Proteomes" id="UP001500618"/>
    </source>
</evidence>
<dbReference type="PROSITE" id="PS00061">
    <property type="entry name" value="ADH_SHORT"/>
    <property type="match status" value="1"/>
</dbReference>
<proteinExistence type="inferred from homology"/>
<evidence type="ECO:0000313" key="3">
    <source>
        <dbReference type="EMBL" id="GAA1666117.1"/>
    </source>
</evidence>
<reference evidence="3 4" key="1">
    <citation type="journal article" date="2019" name="Int. J. Syst. Evol. Microbiol.">
        <title>The Global Catalogue of Microorganisms (GCM) 10K type strain sequencing project: providing services to taxonomists for standard genome sequencing and annotation.</title>
        <authorList>
            <consortium name="The Broad Institute Genomics Platform"/>
            <consortium name="The Broad Institute Genome Sequencing Center for Infectious Disease"/>
            <person name="Wu L."/>
            <person name="Ma J."/>
        </authorList>
    </citation>
    <scope>NUCLEOTIDE SEQUENCE [LARGE SCALE GENOMIC DNA]</scope>
    <source>
        <strain evidence="3 4">JCM 14718</strain>
    </source>
</reference>
<dbReference type="Gene3D" id="3.40.50.720">
    <property type="entry name" value="NAD(P)-binding Rossmann-like Domain"/>
    <property type="match status" value="1"/>
</dbReference>
<accession>A0ABN2G6C7</accession>
<dbReference type="Proteomes" id="UP001500618">
    <property type="component" value="Unassembled WGS sequence"/>
</dbReference>
<comment type="similarity">
    <text evidence="1">Belongs to the short-chain dehydrogenases/reductases (SDR) family.</text>
</comment>
<organism evidence="3 4">
    <name type="scientific">Fodinicola feengrottensis</name>
    <dbReference type="NCBI Taxonomy" id="435914"/>
    <lineage>
        <taxon>Bacteria</taxon>
        <taxon>Bacillati</taxon>
        <taxon>Actinomycetota</taxon>
        <taxon>Actinomycetes</taxon>
        <taxon>Mycobacteriales</taxon>
        <taxon>Fodinicola</taxon>
    </lineage>
</organism>
<comment type="caution">
    <text evidence="3">The sequence shown here is derived from an EMBL/GenBank/DDBJ whole genome shotgun (WGS) entry which is preliminary data.</text>
</comment>
<dbReference type="PRINTS" id="PR00080">
    <property type="entry name" value="SDRFAMILY"/>
</dbReference>
<dbReference type="InterPro" id="IPR002347">
    <property type="entry name" value="SDR_fam"/>
</dbReference>
<name>A0ABN2G6C7_9ACTN</name>